<evidence type="ECO:0000256" key="9">
    <source>
        <dbReference type="ARBA" id="ARBA00023027"/>
    </source>
</evidence>
<keyword evidence="4 11" id="KW-0662">Pyridine nucleotide biosynthesis</keyword>
<reference evidence="13 14" key="1">
    <citation type="submission" date="2020-05" db="EMBL/GenBank/DDBJ databases">
        <title>Draft genome sequence of Desulfovibrio psychrotolerans JS1T.</title>
        <authorList>
            <person name="Ueno A."/>
            <person name="Tamazawa S."/>
            <person name="Tamamura S."/>
            <person name="Murakami T."/>
            <person name="Kiyama T."/>
            <person name="Inomata H."/>
            <person name="Amano Y."/>
            <person name="Miyakawa K."/>
            <person name="Tamaki H."/>
            <person name="Naganuma T."/>
            <person name="Kaneko K."/>
        </authorList>
    </citation>
    <scope>NUCLEOTIDE SEQUENCE [LARGE SCALE GENOMIC DNA]</scope>
    <source>
        <strain evidence="13 14">JS1</strain>
    </source>
</reference>
<evidence type="ECO:0000256" key="8">
    <source>
        <dbReference type="ARBA" id="ARBA00022840"/>
    </source>
</evidence>
<keyword evidence="9 11" id="KW-0520">NAD</keyword>
<dbReference type="Pfam" id="PF01467">
    <property type="entry name" value="CTP_transf_like"/>
    <property type="match status" value="1"/>
</dbReference>
<comment type="catalytic activity">
    <reaction evidence="10 11">
        <text>nicotinate beta-D-ribonucleotide + ATP + H(+) = deamido-NAD(+) + diphosphate</text>
        <dbReference type="Rhea" id="RHEA:22860"/>
        <dbReference type="ChEBI" id="CHEBI:15378"/>
        <dbReference type="ChEBI" id="CHEBI:30616"/>
        <dbReference type="ChEBI" id="CHEBI:33019"/>
        <dbReference type="ChEBI" id="CHEBI:57502"/>
        <dbReference type="ChEBI" id="CHEBI:58437"/>
        <dbReference type="EC" id="2.7.7.18"/>
    </reaction>
</comment>
<evidence type="ECO:0000256" key="7">
    <source>
        <dbReference type="ARBA" id="ARBA00022741"/>
    </source>
</evidence>
<proteinExistence type="inferred from homology"/>
<dbReference type="UniPathway" id="UPA00253">
    <property type="reaction ID" value="UER00332"/>
</dbReference>
<dbReference type="GO" id="GO:0009435">
    <property type="term" value="P:NAD+ biosynthetic process"/>
    <property type="evidence" value="ECO:0007669"/>
    <property type="project" value="UniProtKB-UniRule"/>
</dbReference>
<dbReference type="AlphaFoldDB" id="A0A7J0BR51"/>
<name>A0A7J0BR51_9BACT</name>
<keyword evidence="7 11" id="KW-0547">Nucleotide-binding</keyword>
<keyword evidence="8 11" id="KW-0067">ATP-binding</keyword>
<keyword evidence="14" id="KW-1185">Reference proteome</keyword>
<dbReference type="EC" id="2.7.7.18" evidence="11"/>
<evidence type="ECO:0000256" key="1">
    <source>
        <dbReference type="ARBA" id="ARBA00002324"/>
    </source>
</evidence>
<comment type="pathway">
    <text evidence="2 11">Cofactor biosynthesis; NAD(+) biosynthesis; deamido-NAD(+) from nicotinate D-ribonucleotide: step 1/1.</text>
</comment>
<dbReference type="NCBIfam" id="TIGR00482">
    <property type="entry name" value="nicotinate (nicotinamide) nucleotide adenylyltransferase"/>
    <property type="match status" value="1"/>
</dbReference>
<dbReference type="InterPro" id="IPR005248">
    <property type="entry name" value="NadD/NMNAT"/>
</dbReference>
<dbReference type="PANTHER" id="PTHR39321">
    <property type="entry name" value="NICOTINATE-NUCLEOTIDE ADENYLYLTRANSFERASE-RELATED"/>
    <property type="match status" value="1"/>
</dbReference>
<dbReference type="EMBL" id="BLVP01000001">
    <property type="protein sequence ID" value="GFM35652.1"/>
    <property type="molecule type" value="Genomic_DNA"/>
</dbReference>
<organism evidence="13 14">
    <name type="scientific">Desulfovibrio psychrotolerans</name>
    <dbReference type="NCBI Taxonomy" id="415242"/>
    <lineage>
        <taxon>Bacteria</taxon>
        <taxon>Pseudomonadati</taxon>
        <taxon>Thermodesulfobacteriota</taxon>
        <taxon>Desulfovibrionia</taxon>
        <taxon>Desulfovibrionales</taxon>
        <taxon>Desulfovibrionaceae</taxon>
        <taxon>Desulfovibrio</taxon>
    </lineage>
</organism>
<dbReference type="SUPFAM" id="SSF52374">
    <property type="entry name" value="Nucleotidylyl transferase"/>
    <property type="match status" value="1"/>
</dbReference>
<evidence type="ECO:0000313" key="14">
    <source>
        <dbReference type="Proteomes" id="UP000503820"/>
    </source>
</evidence>
<evidence type="ECO:0000256" key="2">
    <source>
        <dbReference type="ARBA" id="ARBA00005019"/>
    </source>
</evidence>
<dbReference type="RefSeq" id="WP_174408349.1">
    <property type="nucleotide sequence ID" value="NZ_BLVP01000001.1"/>
</dbReference>
<dbReference type="Gene3D" id="3.40.50.620">
    <property type="entry name" value="HUPs"/>
    <property type="match status" value="1"/>
</dbReference>
<dbReference type="InterPro" id="IPR014729">
    <property type="entry name" value="Rossmann-like_a/b/a_fold"/>
</dbReference>
<sequence length="230" mass="26242">MQCIGILGGTFNPVHIGHIRPAVEVFEALRPVRIDLLPCASPPHKTEGNLLPFDLRVRLLEAAARPFPFLRVNTMENERSGPSYTYDTLCEYRRLYPHSGLFFILGAGDLLTLPDWHRGRQLTDMADIVVLPRSGRDIETFHHATRACWPDAAEIRAPAPLEALYRLPSGHHVRFLPQPRLDISATLIRERWLRGRNLSYLVPEAVLNTMQQHRDEITACWQREEPSVTS</sequence>
<evidence type="ECO:0000313" key="13">
    <source>
        <dbReference type="EMBL" id="GFM35652.1"/>
    </source>
</evidence>
<dbReference type="HAMAP" id="MF_00244">
    <property type="entry name" value="NaMN_adenylyltr"/>
    <property type="match status" value="1"/>
</dbReference>
<evidence type="ECO:0000256" key="3">
    <source>
        <dbReference type="ARBA" id="ARBA00009014"/>
    </source>
</evidence>
<evidence type="ECO:0000256" key="11">
    <source>
        <dbReference type="HAMAP-Rule" id="MF_00244"/>
    </source>
</evidence>
<evidence type="ECO:0000256" key="5">
    <source>
        <dbReference type="ARBA" id="ARBA00022679"/>
    </source>
</evidence>
<evidence type="ECO:0000256" key="10">
    <source>
        <dbReference type="ARBA" id="ARBA00048721"/>
    </source>
</evidence>
<gene>
    <name evidence="11 13" type="primary">nadD</name>
    <name evidence="13" type="ORF">DSM19430T_03360</name>
</gene>
<protein>
    <recommendedName>
        <fullName evidence="11">Probable nicotinate-nucleotide adenylyltransferase</fullName>
        <ecNumber evidence="11">2.7.7.18</ecNumber>
    </recommendedName>
    <alternativeName>
        <fullName evidence="11">Deamido-NAD(+) diphosphorylase</fullName>
    </alternativeName>
    <alternativeName>
        <fullName evidence="11">Deamido-NAD(+) pyrophosphorylase</fullName>
    </alternativeName>
    <alternativeName>
        <fullName evidence="11">Nicotinate mononucleotide adenylyltransferase</fullName>
        <shortName evidence="11">NaMN adenylyltransferase</shortName>
    </alternativeName>
</protein>
<evidence type="ECO:0000256" key="4">
    <source>
        <dbReference type="ARBA" id="ARBA00022642"/>
    </source>
</evidence>
<dbReference type="InterPro" id="IPR004821">
    <property type="entry name" value="Cyt_trans-like"/>
</dbReference>
<dbReference type="GO" id="GO:0004515">
    <property type="term" value="F:nicotinate-nucleotide adenylyltransferase activity"/>
    <property type="evidence" value="ECO:0007669"/>
    <property type="project" value="UniProtKB-UniRule"/>
</dbReference>
<keyword evidence="5 11" id="KW-0808">Transferase</keyword>
<evidence type="ECO:0000256" key="6">
    <source>
        <dbReference type="ARBA" id="ARBA00022695"/>
    </source>
</evidence>
<comment type="caution">
    <text evidence="13">The sequence shown here is derived from an EMBL/GenBank/DDBJ whole genome shotgun (WGS) entry which is preliminary data.</text>
</comment>
<dbReference type="PANTHER" id="PTHR39321:SF3">
    <property type="entry name" value="PHOSPHOPANTETHEINE ADENYLYLTRANSFERASE"/>
    <property type="match status" value="1"/>
</dbReference>
<comment type="function">
    <text evidence="1 11">Catalyzes the reversible adenylation of nicotinate mononucleotide (NaMN) to nicotinic acid adenine dinucleotide (NaAD).</text>
</comment>
<dbReference type="Proteomes" id="UP000503820">
    <property type="component" value="Unassembled WGS sequence"/>
</dbReference>
<keyword evidence="6 11" id="KW-0548">Nucleotidyltransferase</keyword>
<comment type="similarity">
    <text evidence="3 11">Belongs to the NadD family.</text>
</comment>
<feature type="domain" description="Cytidyltransferase-like" evidence="12">
    <location>
        <begin position="6"/>
        <end position="191"/>
    </location>
</feature>
<dbReference type="CDD" id="cd02165">
    <property type="entry name" value="NMNAT"/>
    <property type="match status" value="1"/>
</dbReference>
<evidence type="ECO:0000259" key="12">
    <source>
        <dbReference type="Pfam" id="PF01467"/>
    </source>
</evidence>
<accession>A0A7J0BR51</accession>
<dbReference type="GO" id="GO:0005524">
    <property type="term" value="F:ATP binding"/>
    <property type="evidence" value="ECO:0007669"/>
    <property type="project" value="UniProtKB-KW"/>
</dbReference>